<feature type="domain" description="Reverse transcriptase zinc-binding" evidence="1">
    <location>
        <begin position="150"/>
        <end position="245"/>
    </location>
</feature>
<keyword evidence="3" id="KW-1185">Reference proteome</keyword>
<evidence type="ECO:0000259" key="1">
    <source>
        <dbReference type="Pfam" id="PF13966"/>
    </source>
</evidence>
<dbReference type="PANTHER" id="PTHR36617">
    <property type="entry name" value="PROTEIN, PUTATIVE-RELATED"/>
    <property type="match status" value="1"/>
</dbReference>
<proteinExistence type="predicted"/>
<evidence type="ECO:0000313" key="3">
    <source>
        <dbReference type="Proteomes" id="UP000265520"/>
    </source>
</evidence>
<dbReference type="PANTHER" id="PTHR36617:SF16">
    <property type="entry name" value="OS04G0516500 PROTEIN"/>
    <property type="match status" value="1"/>
</dbReference>
<reference evidence="2 3" key="1">
    <citation type="journal article" date="2018" name="Front. Plant Sci.">
        <title>Red Clover (Trifolium pratense) and Zigzag Clover (T. medium) - A Picture of Genomic Similarities and Differences.</title>
        <authorList>
            <person name="Dluhosova J."/>
            <person name="Istvanek J."/>
            <person name="Nedelnik J."/>
            <person name="Repkova J."/>
        </authorList>
    </citation>
    <scope>NUCLEOTIDE SEQUENCE [LARGE SCALE GENOMIC DNA]</scope>
    <source>
        <strain evidence="3">cv. 10/8</strain>
        <tissue evidence="2">Leaf</tissue>
    </source>
</reference>
<protein>
    <submittedName>
        <fullName evidence="2">Ribonuclease H protein</fullName>
    </submittedName>
</protein>
<name>A0A392NHI5_9FABA</name>
<evidence type="ECO:0000313" key="2">
    <source>
        <dbReference type="EMBL" id="MCH99327.1"/>
    </source>
</evidence>
<comment type="caution">
    <text evidence="2">The sequence shown here is derived from an EMBL/GenBank/DDBJ whole genome shotgun (WGS) entry which is preliminary data.</text>
</comment>
<accession>A0A392NHI5</accession>
<dbReference type="AlphaFoldDB" id="A0A392NHI5"/>
<dbReference type="Pfam" id="PF13966">
    <property type="entry name" value="zf-RVT"/>
    <property type="match status" value="1"/>
</dbReference>
<dbReference type="EMBL" id="LXQA010040024">
    <property type="protein sequence ID" value="MCH99327.1"/>
    <property type="molecule type" value="Genomic_DNA"/>
</dbReference>
<sequence>MWQEVIRGKYGDAAIGTAELGEDSKPWFSSLWWRDICSIGVNLETNWFSQGVIKKLGNGEQTSFWKDKWVGDTTLKDRFPRLFSISTQKDVSVASLWNRDGSERWNLEWRRRLFVWESTLWEELVLIINSVTLSCEEDKWEWKLDKNGVFSVKSTYELVSKLLITTRSTTQEQVSAFKAIWKCPAPSKVLGFSWMLLHDRIPTRVNLFRRRIIQQERDKVCVLCGDCDETSVHLFIYCQFSLQVWGRILSWLGMGFILPHSIESLVNWFAGVPGNKQMRQGLIMVWNAVIWALWNLRNKIIFDNGTGDLIELVEE</sequence>
<dbReference type="Proteomes" id="UP000265520">
    <property type="component" value="Unassembled WGS sequence"/>
</dbReference>
<dbReference type="InterPro" id="IPR026960">
    <property type="entry name" value="RVT-Znf"/>
</dbReference>
<organism evidence="2 3">
    <name type="scientific">Trifolium medium</name>
    <dbReference type="NCBI Taxonomy" id="97028"/>
    <lineage>
        <taxon>Eukaryota</taxon>
        <taxon>Viridiplantae</taxon>
        <taxon>Streptophyta</taxon>
        <taxon>Embryophyta</taxon>
        <taxon>Tracheophyta</taxon>
        <taxon>Spermatophyta</taxon>
        <taxon>Magnoliopsida</taxon>
        <taxon>eudicotyledons</taxon>
        <taxon>Gunneridae</taxon>
        <taxon>Pentapetalae</taxon>
        <taxon>rosids</taxon>
        <taxon>fabids</taxon>
        <taxon>Fabales</taxon>
        <taxon>Fabaceae</taxon>
        <taxon>Papilionoideae</taxon>
        <taxon>50 kb inversion clade</taxon>
        <taxon>NPAAA clade</taxon>
        <taxon>Hologalegina</taxon>
        <taxon>IRL clade</taxon>
        <taxon>Trifolieae</taxon>
        <taxon>Trifolium</taxon>
    </lineage>
</organism>
<feature type="non-terminal residue" evidence="2">
    <location>
        <position position="315"/>
    </location>
</feature>